<dbReference type="Proteomes" id="UP000052232">
    <property type="component" value="Unassembled WGS sequence"/>
</dbReference>
<keyword evidence="5" id="KW-1185">Reference proteome</keyword>
<dbReference type="InterPro" id="IPR018247">
    <property type="entry name" value="EF_Hand_1_Ca_BS"/>
</dbReference>
<feature type="domain" description="EF-hand" evidence="3">
    <location>
        <begin position="59"/>
        <end position="94"/>
    </location>
</feature>
<proteinExistence type="predicted"/>
<evidence type="ECO:0000256" key="1">
    <source>
        <dbReference type="SAM" id="MobiDB-lite"/>
    </source>
</evidence>
<dbReference type="PATRIC" id="fig|1420583.3.peg.1128"/>
<dbReference type="PROSITE" id="PS00018">
    <property type="entry name" value="EF_HAND_1"/>
    <property type="match status" value="1"/>
</dbReference>
<dbReference type="Gene3D" id="1.10.238.10">
    <property type="entry name" value="EF-hand"/>
    <property type="match status" value="1"/>
</dbReference>
<accession>A0A0J7Y1K9</accession>
<dbReference type="PROSITE" id="PS50222">
    <property type="entry name" value="EF_HAND_2"/>
    <property type="match status" value="1"/>
</dbReference>
<feature type="region of interest" description="Disordered" evidence="1">
    <location>
        <begin position="23"/>
        <end position="55"/>
    </location>
</feature>
<feature type="chain" id="PRO_5005292310" description="EF-hand domain-containing protein" evidence="2">
    <location>
        <begin position="20"/>
        <end position="141"/>
    </location>
</feature>
<gene>
    <name evidence="4" type="ORF">V473_05610</name>
</gene>
<evidence type="ECO:0000313" key="4">
    <source>
        <dbReference type="EMBL" id="KMS57689.1"/>
    </source>
</evidence>
<comment type="caution">
    <text evidence="4">The sequence shown here is derived from an EMBL/GenBank/DDBJ whole genome shotgun (WGS) entry which is preliminary data.</text>
</comment>
<organism evidence="4 5">
    <name type="scientific">Sphingobium cupriresistens LL01</name>
    <dbReference type="NCBI Taxonomy" id="1420583"/>
    <lineage>
        <taxon>Bacteria</taxon>
        <taxon>Pseudomonadati</taxon>
        <taxon>Pseudomonadota</taxon>
        <taxon>Alphaproteobacteria</taxon>
        <taxon>Sphingomonadales</taxon>
        <taxon>Sphingomonadaceae</taxon>
        <taxon>Sphingobium</taxon>
    </lineage>
</organism>
<dbReference type="InterPro" id="IPR002048">
    <property type="entry name" value="EF_hand_dom"/>
</dbReference>
<keyword evidence="2" id="KW-0732">Signal</keyword>
<dbReference type="SUPFAM" id="SSF47473">
    <property type="entry name" value="EF-hand"/>
    <property type="match status" value="1"/>
</dbReference>
<sequence length="141" mass="14381">MIRTFLFSTALVIAAPAMAQQGMAPDQGATPAAPQSATPAMPAAPQAATPAAPANATTTVASIVDSEFPAYDANSDGQLDQSEFSRWMVALKDQEMKATGSTLPAEQVTAWASGAFTTADKDKSVTISKPELVSYLSGGAG</sequence>
<dbReference type="RefSeq" id="WP_066601293.1">
    <property type="nucleotide sequence ID" value="NZ_KQ130434.1"/>
</dbReference>
<reference evidence="4 5" key="1">
    <citation type="journal article" date="2015" name="G3 (Bethesda)">
        <title>Insights into Ongoing Evolution of the Hexachlorocyclohexane Catabolic Pathway from Comparative Genomics of Ten Sphingomonadaceae Strains.</title>
        <authorList>
            <person name="Pearce S.L."/>
            <person name="Oakeshott J.G."/>
            <person name="Pandey G."/>
        </authorList>
    </citation>
    <scope>NUCLEOTIDE SEQUENCE [LARGE SCALE GENOMIC DNA]</scope>
    <source>
        <strain evidence="4 5">LL01</strain>
    </source>
</reference>
<evidence type="ECO:0000256" key="2">
    <source>
        <dbReference type="SAM" id="SignalP"/>
    </source>
</evidence>
<evidence type="ECO:0000313" key="5">
    <source>
        <dbReference type="Proteomes" id="UP000052232"/>
    </source>
</evidence>
<feature type="signal peptide" evidence="2">
    <location>
        <begin position="1"/>
        <end position="19"/>
    </location>
</feature>
<name>A0A0J7Y1K9_9SPHN</name>
<dbReference type="GO" id="GO:0005509">
    <property type="term" value="F:calcium ion binding"/>
    <property type="evidence" value="ECO:0007669"/>
    <property type="project" value="InterPro"/>
</dbReference>
<dbReference type="EMBL" id="JACT01000001">
    <property type="protein sequence ID" value="KMS57689.1"/>
    <property type="molecule type" value="Genomic_DNA"/>
</dbReference>
<evidence type="ECO:0000259" key="3">
    <source>
        <dbReference type="PROSITE" id="PS50222"/>
    </source>
</evidence>
<dbReference type="InterPro" id="IPR011992">
    <property type="entry name" value="EF-hand-dom_pair"/>
</dbReference>
<protein>
    <recommendedName>
        <fullName evidence="3">EF-hand domain-containing protein</fullName>
    </recommendedName>
</protein>
<dbReference type="AlphaFoldDB" id="A0A0J7Y1K9"/>